<accession>A0A1X7SFJ0</accession>
<name>A0A1X7SFJ0_AMPQE</name>
<evidence type="ECO:0000256" key="2">
    <source>
        <dbReference type="SAM" id="MobiDB-lite"/>
    </source>
</evidence>
<keyword evidence="1" id="KW-0175">Coiled coil</keyword>
<feature type="coiled-coil region" evidence="1">
    <location>
        <begin position="31"/>
        <end position="65"/>
    </location>
</feature>
<evidence type="ECO:0000313" key="3">
    <source>
        <dbReference type="EnsemblMetazoa" id="Aqu2.1.00821_001"/>
    </source>
</evidence>
<dbReference type="AlphaFoldDB" id="A0A1X7SFJ0"/>
<reference evidence="3" key="1">
    <citation type="submission" date="2017-05" db="UniProtKB">
        <authorList>
            <consortium name="EnsemblMetazoa"/>
        </authorList>
    </citation>
    <scope>IDENTIFICATION</scope>
</reference>
<evidence type="ECO:0000256" key="1">
    <source>
        <dbReference type="SAM" id="Coils"/>
    </source>
</evidence>
<protein>
    <submittedName>
        <fullName evidence="3">Uncharacterized protein</fullName>
    </submittedName>
</protein>
<organism evidence="3">
    <name type="scientific">Amphimedon queenslandica</name>
    <name type="common">Sponge</name>
    <dbReference type="NCBI Taxonomy" id="400682"/>
    <lineage>
        <taxon>Eukaryota</taxon>
        <taxon>Metazoa</taxon>
        <taxon>Porifera</taxon>
        <taxon>Demospongiae</taxon>
        <taxon>Heteroscleromorpha</taxon>
        <taxon>Haplosclerida</taxon>
        <taxon>Niphatidae</taxon>
        <taxon>Amphimedon</taxon>
    </lineage>
</organism>
<dbReference type="InParanoid" id="A0A1X7SFJ0"/>
<dbReference type="OrthoDB" id="676979at2759"/>
<proteinExistence type="predicted"/>
<sequence length="226" mass="26446">MAEDISNDLKTNDELLHEIVEDQEAKLSNQQNKHEYELKQNKRRLEEYERSIRELQEKLQAIDEKTSANLSQFDEEGERFDKAEKKKLSLLHQRLSDDDNGYYDTLRRKLLDTYNDKFRLEEQNKKLLNDLHETRQMVASMKKGSKSGYKVDAEAGVQDLIMSLQTKLSMETAKSKKLNDVIEELHQRIESLQKQSEKRETASNETTEETVNSGETEVQIDHPIKS</sequence>
<feature type="region of interest" description="Disordered" evidence="2">
    <location>
        <begin position="192"/>
        <end position="226"/>
    </location>
</feature>
<dbReference type="EnsemblMetazoa" id="Aqu2.1.00821_001">
    <property type="protein sequence ID" value="Aqu2.1.00821_001"/>
    <property type="gene ID" value="Aqu2.1.00821"/>
</dbReference>
<feature type="compositionally biased region" description="Basic and acidic residues" evidence="2">
    <location>
        <begin position="192"/>
        <end position="202"/>
    </location>
</feature>
<feature type="compositionally biased region" description="Polar residues" evidence="2">
    <location>
        <begin position="203"/>
        <end position="216"/>
    </location>
</feature>